<comment type="caution">
    <text evidence="2">The sequence shown here is derived from an EMBL/GenBank/DDBJ whole genome shotgun (WGS) entry which is preliminary data.</text>
</comment>
<dbReference type="Proteomes" id="UP000282818">
    <property type="component" value="Unassembled WGS sequence"/>
</dbReference>
<dbReference type="Pfam" id="PF10115">
    <property type="entry name" value="HlyU"/>
    <property type="match status" value="1"/>
</dbReference>
<evidence type="ECO:0000256" key="1">
    <source>
        <dbReference type="SAM" id="MobiDB-lite"/>
    </source>
</evidence>
<keyword evidence="3" id="KW-1185">Reference proteome</keyword>
<evidence type="ECO:0000313" key="3">
    <source>
        <dbReference type="Proteomes" id="UP000282818"/>
    </source>
</evidence>
<dbReference type="RefSeq" id="WP_127692926.1">
    <property type="nucleotide sequence ID" value="NZ_SACQ01000001.1"/>
</dbReference>
<feature type="region of interest" description="Disordered" evidence="1">
    <location>
        <begin position="1"/>
        <end position="22"/>
    </location>
</feature>
<name>A0A437QDY2_9GAMM</name>
<evidence type="ECO:0000313" key="2">
    <source>
        <dbReference type="EMBL" id="RVU32758.1"/>
    </source>
</evidence>
<proteinExistence type="predicted"/>
<dbReference type="EMBL" id="SACQ01000001">
    <property type="protein sequence ID" value="RVU32758.1"/>
    <property type="molecule type" value="Genomic_DNA"/>
</dbReference>
<gene>
    <name evidence="2" type="ORF">EOE65_03620</name>
</gene>
<reference evidence="2 3" key="1">
    <citation type="submission" date="2019-01" db="EMBL/GenBank/DDBJ databases">
        <authorList>
            <person name="Chen W.-M."/>
        </authorList>
    </citation>
    <scope>NUCLEOTIDE SEQUENCE [LARGE SCALE GENOMIC DNA]</scope>
    <source>
        <strain evidence="2 3">HPM-16</strain>
    </source>
</reference>
<dbReference type="InterPro" id="IPR018772">
    <property type="entry name" value="Transcription_activator_HlyU"/>
</dbReference>
<accession>A0A437QDY2</accession>
<organism evidence="2 3">
    <name type="scientific">Neptunomonas marina</name>
    <dbReference type="NCBI Taxonomy" id="1815562"/>
    <lineage>
        <taxon>Bacteria</taxon>
        <taxon>Pseudomonadati</taxon>
        <taxon>Pseudomonadota</taxon>
        <taxon>Gammaproteobacteria</taxon>
        <taxon>Oceanospirillales</taxon>
        <taxon>Oceanospirillaceae</taxon>
        <taxon>Neptunomonas</taxon>
    </lineage>
</organism>
<dbReference type="AlphaFoldDB" id="A0A437QDY2"/>
<sequence>MGLFDSLKAMFSGASTPPEPTRYTEQYEDYEIIAEPAAEGGQYRINGLIRFQEKEHTFIRADLLPSEELCTQETFRKAKLMIDQQGERLFQERG</sequence>
<protein>
    <submittedName>
        <fullName evidence="2">Uncharacterized protein</fullName>
    </submittedName>
</protein>